<dbReference type="RefSeq" id="WP_089059401.1">
    <property type="nucleotide sequence ID" value="NZ_MUHD01000036.1"/>
</dbReference>
<reference evidence="3 4" key="1">
    <citation type="submission" date="2016-11" db="EMBL/GenBank/DDBJ databases">
        <title>Whole genomes of Flavobacteriaceae.</title>
        <authorList>
            <person name="Stine C."/>
            <person name="Li C."/>
            <person name="Tadesse D."/>
        </authorList>
    </citation>
    <scope>NUCLEOTIDE SEQUENCE [LARGE SCALE GENOMIC DNA]</scope>
    <source>
        <strain evidence="3 4">CCUG 60112</strain>
    </source>
</reference>
<keyword evidence="4" id="KW-1185">Reference proteome</keyword>
<feature type="domain" description="Response regulatory" evidence="2">
    <location>
        <begin position="6"/>
        <end position="119"/>
    </location>
</feature>
<dbReference type="Pfam" id="PF00072">
    <property type="entry name" value="Response_reg"/>
    <property type="match status" value="1"/>
</dbReference>
<evidence type="ECO:0000259" key="2">
    <source>
        <dbReference type="PROSITE" id="PS50110"/>
    </source>
</evidence>
<dbReference type="SMART" id="SM00448">
    <property type="entry name" value="REC"/>
    <property type="match status" value="1"/>
</dbReference>
<gene>
    <name evidence="3" type="ORF">B0A81_18630</name>
</gene>
<name>A0ABX4CPV3_9FLAO</name>
<keyword evidence="1" id="KW-0597">Phosphoprotein</keyword>
<feature type="modified residue" description="4-aspartylphosphate" evidence="1">
    <location>
        <position position="58"/>
    </location>
</feature>
<dbReference type="Proteomes" id="UP000198381">
    <property type="component" value="Unassembled WGS sequence"/>
</dbReference>
<dbReference type="InterPro" id="IPR001789">
    <property type="entry name" value="Sig_transdc_resp-reg_receiver"/>
</dbReference>
<dbReference type="Gene3D" id="3.40.50.2300">
    <property type="match status" value="1"/>
</dbReference>
<dbReference type="PROSITE" id="PS50110">
    <property type="entry name" value="RESPONSE_REGULATORY"/>
    <property type="match status" value="1"/>
</dbReference>
<evidence type="ECO:0000313" key="3">
    <source>
        <dbReference type="EMBL" id="OXB03348.1"/>
    </source>
</evidence>
<dbReference type="EMBL" id="MUHD01000036">
    <property type="protein sequence ID" value="OXB03348.1"/>
    <property type="molecule type" value="Genomic_DNA"/>
</dbReference>
<proteinExistence type="predicted"/>
<evidence type="ECO:0000256" key="1">
    <source>
        <dbReference type="PROSITE-ProRule" id="PRU00169"/>
    </source>
</evidence>
<dbReference type="InterPro" id="IPR011006">
    <property type="entry name" value="CheY-like_superfamily"/>
</dbReference>
<accession>A0ABX4CPV3</accession>
<dbReference type="SUPFAM" id="SSF52172">
    <property type="entry name" value="CheY-like"/>
    <property type="match status" value="1"/>
</dbReference>
<evidence type="ECO:0000313" key="4">
    <source>
        <dbReference type="Proteomes" id="UP000198381"/>
    </source>
</evidence>
<protein>
    <recommendedName>
        <fullName evidence="2">Response regulatory domain-containing protein</fullName>
    </recommendedName>
</protein>
<sequence>MINKYKAIIVDDEINSILLLKHFIRRHCVNIEIIGEALTADSAVSLINKLEPDILLLDIWLHGKDIFEVLDHIKIYKAQAVFVTSHDEYALKAMKYIDIDYILKPVIIEDLIISVNRAVRKIEQKQYFDFNKGLQIRRKKNKSL</sequence>
<comment type="caution">
    <text evidence="3">The sequence shown here is derived from an EMBL/GenBank/DDBJ whole genome shotgun (WGS) entry which is preliminary data.</text>
</comment>
<organism evidence="3 4">
    <name type="scientific">Flavobacterium plurextorum</name>
    <dbReference type="NCBI Taxonomy" id="1114867"/>
    <lineage>
        <taxon>Bacteria</taxon>
        <taxon>Pseudomonadati</taxon>
        <taxon>Bacteroidota</taxon>
        <taxon>Flavobacteriia</taxon>
        <taxon>Flavobacteriales</taxon>
        <taxon>Flavobacteriaceae</taxon>
        <taxon>Flavobacterium</taxon>
    </lineage>
</organism>